<accession>A0A923S123</accession>
<organism evidence="2 3">
    <name type="scientific">Ramlibacter albus</name>
    <dbReference type="NCBI Taxonomy" id="2079448"/>
    <lineage>
        <taxon>Bacteria</taxon>
        <taxon>Pseudomonadati</taxon>
        <taxon>Pseudomonadota</taxon>
        <taxon>Betaproteobacteria</taxon>
        <taxon>Burkholderiales</taxon>
        <taxon>Comamonadaceae</taxon>
        <taxon>Ramlibacter</taxon>
    </lineage>
</organism>
<keyword evidence="1" id="KW-1133">Transmembrane helix</keyword>
<evidence type="ECO:0000256" key="1">
    <source>
        <dbReference type="SAM" id="Phobius"/>
    </source>
</evidence>
<dbReference type="GO" id="GO:0016301">
    <property type="term" value="F:kinase activity"/>
    <property type="evidence" value="ECO:0007669"/>
    <property type="project" value="UniProtKB-KW"/>
</dbReference>
<evidence type="ECO:0000313" key="3">
    <source>
        <dbReference type="Proteomes" id="UP000596827"/>
    </source>
</evidence>
<name>A0A923S123_9BURK</name>
<dbReference type="AlphaFoldDB" id="A0A923S123"/>
<proteinExistence type="predicted"/>
<evidence type="ECO:0000313" key="2">
    <source>
        <dbReference type="EMBL" id="MBC5763969.1"/>
    </source>
</evidence>
<feature type="transmembrane region" description="Helical" evidence="1">
    <location>
        <begin position="28"/>
        <end position="47"/>
    </location>
</feature>
<keyword evidence="3" id="KW-1185">Reference proteome</keyword>
<keyword evidence="2" id="KW-0418">Kinase</keyword>
<dbReference type="EMBL" id="JACORU010000001">
    <property type="protein sequence ID" value="MBC5763969.1"/>
    <property type="molecule type" value="Genomic_DNA"/>
</dbReference>
<comment type="caution">
    <text evidence="2">The sequence shown here is derived from an EMBL/GenBank/DDBJ whole genome shotgun (WGS) entry which is preliminary data.</text>
</comment>
<dbReference type="Proteomes" id="UP000596827">
    <property type="component" value="Unassembled WGS sequence"/>
</dbReference>
<keyword evidence="2" id="KW-0808">Transferase</keyword>
<keyword evidence="1" id="KW-0472">Membrane</keyword>
<protein>
    <submittedName>
        <fullName evidence="2">Glycerate kinase</fullName>
    </submittedName>
</protein>
<dbReference type="RefSeq" id="WP_187080378.1">
    <property type="nucleotide sequence ID" value="NZ_JACORU010000001.1"/>
</dbReference>
<gene>
    <name evidence="2" type="ORF">H8R02_05870</name>
</gene>
<reference evidence="2" key="1">
    <citation type="submission" date="2020-08" db="EMBL/GenBank/DDBJ databases">
        <title>Ramlibacter sp. GTP1 16S ribosomal RNA gene genome sequencing and assembly.</title>
        <authorList>
            <person name="Kang M."/>
        </authorList>
    </citation>
    <scope>NUCLEOTIDE SEQUENCE</scope>
    <source>
        <strain evidence="2">GTP1</strain>
    </source>
</reference>
<sequence>MNFQKIAVPILGVVLVYAAWRGYGWPGVALVVGGIIMWMLLHFTRMMKVLQRAGSRPVGYCDSAVMLNAKLKPGVNLLHVLALTRAIGEQLSEKGIDPEIYKWTDGTQSSVTCEFKRGKLVKWTLYRPPSEQDTVAPISTISN</sequence>
<keyword evidence="1" id="KW-0812">Transmembrane</keyword>